<keyword evidence="4" id="KW-1185">Reference proteome</keyword>
<dbReference type="AlphaFoldDB" id="W6N417"/>
<proteinExistence type="predicted"/>
<keyword evidence="2" id="KW-1133">Transmembrane helix</keyword>
<sequence>MKQLLIIGLPYIIGIVFLVIIYILKPYIQSTLQSIECKSKQVLGQTIYNRAKTYALDNIKYLLSKYPESTIEDIIAKGITAIENKFGTTYLTEGEIKAIISSSIIYIQHSLYDLLNNTVAAGVTKTQQKYLTGEIQSNDRKKDAFENILTALKYLSFPVTSKLKNTIDDKIEEAVFNLKTKGKLDIQDQNILQQQVTNLQTKLSQFNKVNTQLIQENNQLRQKLSSTQSDPL</sequence>
<accession>W6N417</accession>
<evidence type="ECO:0000256" key="2">
    <source>
        <dbReference type="SAM" id="Phobius"/>
    </source>
</evidence>
<dbReference type="RefSeq" id="WP_017895775.1">
    <property type="nucleotide sequence ID" value="NZ_CBXI010000022.1"/>
</dbReference>
<reference evidence="3 4" key="1">
    <citation type="journal article" date="2015" name="Genome Announc.">
        <title>Draft Genome Sequence of Clostridium tyrobutyricum Strain DIVETGP, Isolated from Cow's Milk for Grana Padano Production.</title>
        <authorList>
            <person name="Soggiu A."/>
            <person name="Piras C."/>
            <person name="Gaiarsa S."/>
            <person name="Sassera D."/>
            <person name="Roncada P."/>
            <person name="Bendixen E."/>
            <person name="Brasca M."/>
            <person name="Bonizzi L."/>
        </authorList>
    </citation>
    <scope>NUCLEOTIDE SEQUENCE [LARGE SCALE GENOMIC DNA]</scope>
    <source>
        <strain evidence="3 4">DIVETGP</strain>
    </source>
</reference>
<organism evidence="3 4">
    <name type="scientific">Clostridium tyrobutyricum DIVETGP</name>
    <dbReference type="NCBI Taxonomy" id="1408889"/>
    <lineage>
        <taxon>Bacteria</taxon>
        <taxon>Bacillati</taxon>
        <taxon>Bacillota</taxon>
        <taxon>Clostridia</taxon>
        <taxon>Eubacteriales</taxon>
        <taxon>Clostridiaceae</taxon>
        <taxon>Clostridium</taxon>
    </lineage>
</organism>
<evidence type="ECO:0000313" key="3">
    <source>
        <dbReference type="EMBL" id="CDL91238.1"/>
    </source>
</evidence>
<feature type="coiled-coil region" evidence="1">
    <location>
        <begin position="203"/>
        <end position="230"/>
    </location>
</feature>
<protein>
    <submittedName>
        <fullName evidence="3">Uncharacterized protein</fullName>
    </submittedName>
</protein>
<keyword evidence="2" id="KW-0472">Membrane</keyword>
<dbReference type="Proteomes" id="UP000019482">
    <property type="component" value="Unassembled WGS sequence"/>
</dbReference>
<feature type="transmembrane region" description="Helical" evidence="2">
    <location>
        <begin position="6"/>
        <end position="24"/>
    </location>
</feature>
<keyword evidence="2" id="KW-0812">Transmembrane</keyword>
<comment type="caution">
    <text evidence="3">The sequence shown here is derived from an EMBL/GenBank/DDBJ whole genome shotgun (WGS) entry which is preliminary data.</text>
</comment>
<keyword evidence="1" id="KW-0175">Coiled coil</keyword>
<dbReference type="EMBL" id="CBXI010000022">
    <property type="protein sequence ID" value="CDL91238.1"/>
    <property type="molecule type" value="Genomic_DNA"/>
</dbReference>
<gene>
    <name evidence="3" type="ORF">CTDIVETGP_1308</name>
</gene>
<name>W6N417_CLOTY</name>
<evidence type="ECO:0000313" key="4">
    <source>
        <dbReference type="Proteomes" id="UP000019482"/>
    </source>
</evidence>
<evidence type="ECO:0000256" key="1">
    <source>
        <dbReference type="SAM" id="Coils"/>
    </source>
</evidence>
<dbReference type="GeneID" id="29420997"/>